<proteinExistence type="predicted"/>
<dbReference type="Pfam" id="PF12902">
    <property type="entry name" value="Ferritin-like"/>
    <property type="match status" value="1"/>
</dbReference>
<sequence>MSENVPEVPNLTGQGALARTIAARGGLAAPEAPFVIEHREALIYMLCQAAELEHGIMCQYLFAAFSLKTSAAEGLSADELEKVTRWRKLVSHVATQEMLHLSLVHNLFAPRQRIRRSTPNPRRRCRRIGPGHGRGVRVRVAGRCRIPFHLRCFRGIRLVRGG</sequence>
<dbReference type="OrthoDB" id="9798157at2"/>
<dbReference type="Proteomes" id="UP000180166">
    <property type="component" value="Chromosome"/>
</dbReference>
<evidence type="ECO:0000313" key="4">
    <source>
        <dbReference type="Proteomes" id="UP000037179"/>
    </source>
</evidence>
<dbReference type="AlphaFoldDB" id="A0A0B8NQ20"/>
<dbReference type="EMBL" id="CP017839">
    <property type="protein sequence ID" value="APA96989.1"/>
    <property type="molecule type" value="Genomic_DNA"/>
</dbReference>
<dbReference type="InterPro" id="IPR012347">
    <property type="entry name" value="Ferritin-like"/>
</dbReference>
<evidence type="ECO:0000313" key="2">
    <source>
        <dbReference type="EMBL" id="APA96989.1"/>
    </source>
</evidence>
<reference evidence="3 4" key="2">
    <citation type="journal article" date="2016" name="Genome Announc.">
        <title>Draft Genome Sequence of Erythromycin- and Oxytetracycline-Sensitive Nocardia seriolae Strain U-1 (NBRC 110359).</title>
        <authorList>
            <person name="Imajoh M."/>
            <person name="Sukeda M."/>
            <person name="Shimizu M."/>
            <person name="Yamane J."/>
            <person name="Ohnishi K."/>
            <person name="Oshima S."/>
        </authorList>
    </citation>
    <scope>NUCLEOTIDE SEQUENCE [LARGE SCALE GENOMIC DNA]</scope>
    <source>
        <strain evidence="3 4">U-1</strain>
    </source>
</reference>
<accession>A0A0B8NQ20</accession>
<reference evidence="4" key="1">
    <citation type="submission" date="2015-07" db="EMBL/GenBank/DDBJ databases">
        <title>Nocardia seriolae U-1 whole genome shotgun sequence.</title>
        <authorList>
            <person name="Imajoh M."/>
            <person name="Fukumoto Y."/>
            <person name="Sukeda M."/>
            <person name="Yamane J."/>
            <person name="Yamasaki K."/>
            <person name="Shimizu M."/>
            <person name="Ohnishi K."/>
            <person name="Oshima S."/>
        </authorList>
    </citation>
    <scope>NUCLEOTIDE SEQUENCE [LARGE SCALE GENOMIC DNA]</scope>
    <source>
        <strain evidence="4">U-1</strain>
    </source>
</reference>
<dbReference type="EMBL" id="BBYQ01000150">
    <property type="protein sequence ID" value="GAP32300.1"/>
    <property type="molecule type" value="Genomic_DNA"/>
</dbReference>
<keyword evidence="4" id="KW-1185">Reference proteome</keyword>
<dbReference type="RefSeq" id="WP_071812032.1">
    <property type="nucleotide sequence ID" value="NZ_AP017900.1"/>
</dbReference>
<dbReference type="InterPro" id="IPR026820">
    <property type="entry name" value="VioB/RebD_dom"/>
</dbReference>
<reference evidence="2 5" key="3">
    <citation type="submission" date="2016-10" db="EMBL/GenBank/DDBJ databases">
        <title>Genome sequence of Nocardia seriolae strain EM150506, isolated from Anguila japonica.</title>
        <authorList>
            <person name="Han H.-J."/>
        </authorList>
    </citation>
    <scope>NUCLEOTIDE SEQUENCE [LARGE SCALE GENOMIC DNA]</scope>
    <source>
        <strain evidence="2 5">EM150506</strain>
    </source>
</reference>
<evidence type="ECO:0000313" key="5">
    <source>
        <dbReference type="Proteomes" id="UP000180166"/>
    </source>
</evidence>
<gene>
    <name evidence="2" type="ORF">NS506_02930</name>
    <name evidence="3" type="ORF">NSK11_contig00150-0018</name>
</gene>
<evidence type="ECO:0000313" key="3">
    <source>
        <dbReference type="EMBL" id="GAP32300.1"/>
    </source>
</evidence>
<dbReference type="KEGG" id="nsr:NS506_02930"/>
<feature type="domain" description="Iminophenyl-pyruvate dimer synthase" evidence="1">
    <location>
        <begin position="46"/>
        <end position="108"/>
    </location>
</feature>
<dbReference type="GeneID" id="93369412"/>
<protein>
    <recommendedName>
        <fullName evidence="1">Iminophenyl-pyruvate dimer synthase domain-containing protein</fullName>
    </recommendedName>
</protein>
<name>A0A0B8NQ20_9NOCA</name>
<evidence type="ECO:0000259" key="1">
    <source>
        <dbReference type="Pfam" id="PF12902"/>
    </source>
</evidence>
<dbReference type="Proteomes" id="UP000037179">
    <property type="component" value="Unassembled WGS sequence"/>
</dbReference>
<organism evidence="3 4">
    <name type="scientific">Nocardia seriolae</name>
    <dbReference type="NCBI Taxonomy" id="37332"/>
    <lineage>
        <taxon>Bacteria</taxon>
        <taxon>Bacillati</taxon>
        <taxon>Actinomycetota</taxon>
        <taxon>Actinomycetes</taxon>
        <taxon>Mycobacteriales</taxon>
        <taxon>Nocardiaceae</taxon>
        <taxon>Nocardia</taxon>
    </lineage>
</organism>
<dbReference type="Gene3D" id="1.20.1260.10">
    <property type="match status" value="1"/>
</dbReference>